<feature type="domain" description="NAD(P)-binding" evidence="1">
    <location>
        <begin position="10"/>
        <end position="128"/>
    </location>
</feature>
<proteinExistence type="predicted"/>
<organism evidence="2 3">
    <name type="scientific">Paenibacillus gyeongsangnamensis</name>
    <dbReference type="NCBI Taxonomy" id="3388067"/>
    <lineage>
        <taxon>Bacteria</taxon>
        <taxon>Bacillati</taxon>
        <taxon>Bacillota</taxon>
        <taxon>Bacilli</taxon>
        <taxon>Bacillales</taxon>
        <taxon>Paenibacillaceae</taxon>
        <taxon>Paenibacillus</taxon>
    </lineage>
</organism>
<dbReference type="Gene3D" id="3.40.50.720">
    <property type="entry name" value="NAD(P)-binding Rossmann-like Domain"/>
    <property type="match status" value="1"/>
</dbReference>
<dbReference type="CDD" id="cd05250">
    <property type="entry name" value="CC3_like_SDR_a"/>
    <property type="match status" value="1"/>
</dbReference>
<dbReference type="PANTHER" id="PTHR14097">
    <property type="entry name" value="OXIDOREDUCTASE HTATIP2"/>
    <property type="match status" value="1"/>
</dbReference>
<gene>
    <name evidence="2" type="ORF">O9H85_24605</name>
</gene>
<dbReference type="Proteomes" id="UP001527882">
    <property type="component" value="Unassembled WGS sequence"/>
</dbReference>
<keyword evidence="3" id="KW-1185">Reference proteome</keyword>
<reference evidence="2 3" key="1">
    <citation type="submission" date="2022-12" db="EMBL/GenBank/DDBJ databases">
        <title>Draft genome sequence of Paenibacillus sp. dW9.</title>
        <authorList>
            <person name="Choi E.-W."/>
            <person name="Kim D.-U."/>
        </authorList>
    </citation>
    <scope>NUCLEOTIDE SEQUENCE [LARGE SCALE GENOMIC DNA]</scope>
    <source>
        <strain evidence="3">dW9</strain>
    </source>
</reference>
<dbReference type="EMBL" id="JAQAGZ010000018">
    <property type="protein sequence ID" value="MCZ8515529.1"/>
    <property type="molecule type" value="Genomic_DNA"/>
</dbReference>
<evidence type="ECO:0000313" key="3">
    <source>
        <dbReference type="Proteomes" id="UP001527882"/>
    </source>
</evidence>
<evidence type="ECO:0000259" key="1">
    <source>
        <dbReference type="Pfam" id="PF13460"/>
    </source>
</evidence>
<dbReference type="Pfam" id="PF13460">
    <property type="entry name" value="NAD_binding_10"/>
    <property type="match status" value="1"/>
</dbReference>
<evidence type="ECO:0000313" key="2">
    <source>
        <dbReference type="EMBL" id="MCZ8515529.1"/>
    </source>
</evidence>
<dbReference type="SUPFAM" id="SSF51735">
    <property type="entry name" value="NAD(P)-binding Rossmann-fold domains"/>
    <property type="match status" value="1"/>
</dbReference>
<protein>
    <submittedName>
        <fullName evidence="2">Oxidoreductase</fullName>
    </submittedName>
</protein>
<sequence length="218" mass="24288">MAAYTAIVAGATGLIGTELMRLLLQDPDYDKVIALVRRPAFEPQDKLRQIVTDWTPEDIERSLRDELRHAHVFCALGTTIKKAKTQEQFRKVDLEYPLLLGRMAAKHGASCYLLVSAMGANRRSGIFYSRVKGEVEEGLQEMGLKSLHIFRPSFLLGNRSEFRLGERVAQSLSGILSKIMVGSLRPYRPIPALSVAEGMIRAAKSGREGVMVYSSHQI</sequence>
<comment type="caution">
    <text evidence="2">The sequence shown here is derived from an EMBL/GenBank/DDBJ whole genome shotgun (WGS) entry which is preliminary data.</text>
</comment>
<dbReference type="InterPro" id="IPR016040">
    <property type="entry name" value="NAD(P)-bd_dom"/>
</dbReference>
<dbReference type="PANTHER" id="PTHR14097:SF7">
    <property type="entry name" value="OXIDOREDUCTASE HTATIP2"/>
    <property type="match status" value="1"/>
</dbReference>
<accession>A0ABT4QF72</accession>
<dbReference type="RefSeq" id="WP_269884060.1">
    <property type="nucleotide sequence ID" value="NZ_JAQAGZ010000018.1"/>
</dbReference>
<name>A0ABT4QF72_9BACL</name>
<dbReference type="InterPro" id="IPR036291">
    <property type="entry name" value="NAD(P)-bd_dom_sf"/>
</dbReference>